<dbReference type="SMART" id="SM00564">
    <property type="entry name" value="PQQ"/>
    <property type="match status" value="3"/>
</dbReference>
<dbReference type="PANTHER" id="PTHR34512:SF30">
    <property type="entry name" value="OUTER MEMBRANE PROTEIN ASSEMBLY FACTOR BAMB"/>
    <property type="match status" value="1"/>
</dbReference>
<name>A0AAU7EEB7_9FLAO</name>
<evidence type="ECO:0000259" key="2">
    <source>
        <dbReference type="Pfam" id="PF13360"/>
    </source>
</evidence>
<dbReference type="PANTHER" id="PTHR34512">
    <property type="entry name" value="CELL SURFACE PROTEIN"/>
    <property type="match status" value="1"/>
</dbReference>
<evidence type="ECO:0000256" key="1">
    <source>
        <dbReference type="SAM" id="Phobius"/>
    </source>
</evidence>
<evidence type="ECO:0000313" key="3">
    <source>
        <dbReference type="EMBL" id="XBL14487.1"/>
    </source>
</evidence>
<dbReference type="SUPFAM" id="SSF50998">
    <property type="entry name" value="Quinoprotein alcohol dehydrogenase-like"/>
    <property type="match status" value="1"/>
</dbReference>
<dbReference type="EMBL" id="CP155618">
    <property type="protein sequence ID" value="XBL14487.1"/>
    <property type="molecule type" value="Genomic_DNA"/>
</dbReference>
<accession>A0AAU7EEB7</accession>
<keyword evidence="4" id="KW-1185">Reference proteome</keyword>
<dbReference type="Pfam" id="PF13360">
    <property type="entry name" value="PQQ_2"/>
    <property type="match status" value="1"/>
</dbReference>
<keyword evidence="1" id="KW-1133">Transmembrane helix</keyword>
<gene>
    <name evidence="3" type="ORF">QLS71_000345</name>
</gene>
<dbReference type="InterPro" id="IPR015943">
    <property type="entry name" value="WD40/YVTN_repeat-like_dom_sf"/>
</dbReference>
<dbReference type="InterPro" id="IPR011047">
    <property type="entry name" value="Quinoprotein_ADH-like_sf"/>
</dbReference>
<feature type="domain" description="Pyrrolo-quinoline quinone repeat" evidence="2">
    <location>
        <begin position="96"/>
        <end position="317"/>
    </location>
</feature>
<keyword evidence="1" id="KW-0472">Membrane</keyword>
<proteinExistence type="predicted"/>
<dbReference type="InterPro" id="IPR018391">
    <property type="entry name" value="PQQ_b-propeller_rpt"/>
</dbReference>
<protein>
    <submittedName>
        <fullName evidence="3">PQQ-binding-like beta-propeller repeat protein</fullName>
    </submittedName>
</protein>
<dbReference type="InterPro" id="IPR002372">
    <property type="entry name" value="PQQ_rpt_dom"/>
</dbReference>
<organism evidence="3 4">
    <name type="scientific">Mariniflexile litorale</name>
    <dbReference type="NCBI Taxonomy" id="3045158"/>
    <lineage>
        <taxon>Bacteria</taxon>
        <taxon>Pseudomonadati</taxon>
        <taxon>Bacteroidota</taxon>
        <taxon>Flavobacteriia</taxon>
        <taxon>Flavobacteriales</taxon>
        <taxon>Flavobacteriaceae</taxon>
        <taxon>Mariniflexile</taxon>
    </lineage>
</organism>
<sequence length="434" mass="47939">MLYFNKITVIRNLFIVLVCCVFLSCGGILQNKTFPRKTTTWVTVHGNSHNSDFLPVEGPKNIRLKWSKKLDGVINLGATNDLNGRVYITSTSEDCHLYALDASTGETFWCTDIVNEYAVASSVLVDLEGHLFIADDKAMHAFNEAGHLLWRSPIIGFPLSAQFTKEGSIIFITHIGVIYVMDRKSGKNVLNPYFMNQDTVIKFESDPTACMRGTKDCPSANTLAIHQPSGKFFFTYWRPNTPQASIIAMQYSEKPNPTLTHLWENNSLPGGSTTSPVISADGKKVYVNDNYGSIHALSTHTGDKIWEYNLGYETGGSQSTSPDGYIMPAGGGRSPLTSIKDLGEKPELVWSDETLNNRGVATQTKGNLSYPTVSSSTRGRFYNDLLVVDVLTGTVLDREPLPVKTFFTVGTTVDQDGVIYVASFNGYLFAFEHE</sequence>
<keyword evidence="1" id="KW-0812">Transmembrane</keyword>
<reference evidence="3" key="1">
    <citation type="submission" date="2024-04" db="EMBL/GenBank/DDBJ databases">
        <title>Mariniflexile litorale, isolated from the shallow sediments of the Sea of Japan.</title>
        <authorList>
            <person name="Romanenko L."/>
            <person name="Isaeva M."/>
        </authorList>
    </citation>
    <scope>NUCLEOTIDE SEQUENCE [LARGE SCALE GENOMIC DNA]</scope>
    <source>
        <strain evidence="3">KMM 9835</strain>
    </source>
</reference>
<dbReference type="KEGG" id="mlil:QLS71_000345"/>
<feature type="transmembrane region" description="Helical" evidence="1">
    <location>
        <begin position="12"/>
        <end position="29"/>
    </location>
</feature>
<dbReference type="AlphaFoldDB" id="A0AAU7EEB7"/>
<dbReference type="Gene3D" id="2.130.10.10">
    <property type="entry name" value="YVTN repeat-like/Quinoprotein amine dehydrogenase"/>
    <property type="match status" value="2"/>
</dbReference>
<dbReference type="RefSeq" id="WP_308992450.1">
    <property type="nucleotide sequence ID" value="NZ_CP155618.1"/>
</dbReference>
<dbReference type="PROSITE" id="PS51257">
    <property type="entry name" value="PROKAR_LIPOPROTEIN"/>
    <property type="match status" value="1"/>
</dbReference>
<dbReference type="Proteomes" id="UP001224325">
    <property type="component" value="Chromosome"/>
</dbReference>
<evidence type="ECO:0000313" key="4">
    <source>
        <dbReference type="Proteomes" id="UP001224325"/>
    </source>
</evidence>